<feature type="transmembrane region" description="Helical" evidence="1">
    <location>
        <begin position="70"/>
        <end position="88"/>
    </location>
</feature>
<proteinExistence type="predicted"/>
<evidence type="ECO:0008006" key="4">
    <source>
        <dbReference type="Google" id="ProtNLM"/>
    </source>
</evidence>
<gene>
    <name evidence="2" type="ORF">AWN73_00440</name>
</gene>
<evidence type="ECO:0000256" key="1">
    <source>
        <dbReference type="SAM" id="Phobius"/>
    </source>
</evidence>
<keyword evidence="1" id="KW-1133">Transmembrane helix</keyword>
<name>A0A2S7FFB1_CLOBU</name>
<evidence type="ECO:0000313" key="3">
    <source>
        <dbReference type="Proteomes" id="UP000238081"/>
    </source>
</evidence>
<dbReference type="RefSeq" id="WP_043661827.1">
    <property type="nucleotide sequence ID" value="NZ_JSEG01000001.1"/>
</dbReference>
<feature type="transmembrane region" description="Helical" evidence="1">
    <location>
        <begin position="43"/>
        <end position="64"/>
    </location>
</feature>
<accession>A0A2S7FFB1</accession>
<dbReference type="EMBL" id="LRDH01000001">
    <property type="protein sequence ID" value="PPV17913.1"/>
    <property type="molecule type" value="Genomic_DNA"/>
</dbReference>
<dbReference type="Proteomes" id="UP000238081">
    <property type="component" value="Unassembled WGS sequence"/>
</dbReference>
<evidence type="ECO:0000313" key="2">
    <source>
        <dbReference type="EMBL" id="PPV17913.1"/>
    </source>
</evidence>
<reference evidence="2 3" key="1">
    <citation type="submission" date="2016-01" db="EMBL/GenBank/DDBJ databases">
        <title>Characterization of the Clostridium difficile lineages that are prevalent in Hong Kong and China.</title>
        <authorList>
            <person name="Kwok J.S.-L."/>
            <person name="Lam W.-Y."/>
            <person name="Ip M."/>
            <person name="Chan T.-F."/>
            <person name="Hawkey P.M."/>
            <person name="Tsui S.K.-W."/>
        </authorList>
    </citation>
    <scope>NUCLEOTIDE SEQUENCE [LARGE SCALE GENOMIC DNA]</scope>
    <source>
        <strain evidence="2 3">300064</strain>
    </source>
</reference>
<sequence>MLFVICGIIMPILFIIYNIIYYLKRKVIYTIKDKNFIIIDDRFFKIQLSLSLVNAIFVSIVVYAWDKYNLKFGLLFFMLIYWGINYSIKYIGILKKYAEIRNNI</sequence>
<protein>
    <recommendedName>
        <fullName evidence="4">DUF3784 domain-containing protein</fullName>
    </recommendedName>
</protein>
<keyword evidence="1" id="KW-0812">Transmembrane</keyword>
<keyword evidence="1" id="KW-0472">Membrane</keyword>
<dbReference type="AlphaFoldDB" id="A0A2S7FFB1"/>
<comment type="caution">
    <text evidence="2">The sequence shown here is derived from an EMBL/GenBank/DDBJ whole genome shotgun (WGS) entry which is preliminary data.</text>
</comment>
<organism evidence="2 3">
    <name type="scientific">Clostridium butyricum</name>
    <dbReference type="NCBI Taxonomy" id="1492"/>
    <lineage>
        <taxon>Bacteria</taxon>
        <taxon>Bacillati</taxon>
        <taxon>Bacillota</taxon>
        <taxon>Clostridia</taxon>
        <taxon>Eubacteriales</taxon>
        <taxon>Clostridiaceae</taxon>
        <taxon>Clostridium</taxon>
    </lineage>
</organism>
<feature type="transmembrane region" description="Helical" evidence="1">
    <location>
        <begin position="6"/>
        <end position="23"/>
    </location>
</feature>